<feature type="region of interest" description="Disordered" evidence="1">
    <location>
        <begin position="110"/>
        <end position="130"/>
    </location>
</feature>
<evidence type="ECO:0000256" key="1">
    <source>
        <dbReference type="SAM" id="MobiDB-lite"/>
    </source>
</evidence>
<dbReference type="Proteomes" id="UP001152300">
    <property type="component" value="Unassembled WGS sequence"/>
</dbReference>
<reference evidence="2" key="1">
    <citation type="submission" date="2022-11" db="EMBL/GenBank/DDBJ databases">
        <title>Genome Resource of Sclerotinia nivalis Strain SnTB1, a Plant Pathogen Isolated from American Ginseng.</title>
        <authorList>
            <person name="Fan S."/>
        </authorList>
    </citation>
    <scope>NUCLEOTIDE SEQUENCE</scope>
    <source>
        <strain evidence="2">SnTB1</strain>
    </source>
</reference>
<name>A0A9X0DKY3_9HELO</name>
<protein>
    <submittedName>
        <fullName evidence="2">Uncharacterized protein</fullName>
    </submittedName>
</protein>
<gene>
    <name evidence="2" type="ORF">OCU04_004240</name>
</gene>
<sequence>MPSTYTKFSCGHVLESLTAAGRAKEEPPQALKRTWKRILSLGMAGESTASRTRTLHQPQPERLKLGLRRVFSLGKFEPPTLTSIEECPNCKRNATFESDVYLQWVDEQPELGEGSQPEEPDQQRPRTAPAQFVPQEFQIRRKPVPFSEGSPEWRRQQAHIPIGFIRDRTHAREKVQKEADRDGTLASLEGQGCALTIPHLPLGGFWDPAEEESRIQHERNPLESDEDSI</sequence>
<proteinExistence type="predicted"/>
<feature type="compositionally biased region" description="Basic and acidic residues" evidence="1">
    <location>
        <begin position="211"/>
        <end position="222"/>
    </location>
</feature>
<evidence type="ECO:0000313" key="3">
    <source>
        <dbReference type="Proteomes" id="UP001152300"/>
    </source>
</evidence>
<organism evidence="2 3">
    <name type="scientific">Sclerotinia nivalis</name>
    <dbReference type="NCBI Taxonomy" id="352851"/>
    <lineage>
        <taxon>Eukaryota</taxon>
        <taxon>Fungi</taxon>
        <taxon>Dikarya</taxon>
        <taxon>Ascomycota</taxon>
        <taxon>Pezizomycotina</taxon>
        <taxon>Leotiomycetes</taxon>
        <taxon>Helotiales</taxon>
        <taxon>Sclerotiniaceae</taxon>
        <taxon>Sclerotinia</taxon>
    </lineage>
</organism>
<dbReference type="EMBL" id="JAPEIS010000004">
    <property type="protein sequence ID" value="KAJ8066859.1"/>
    <property type="molecule type" value="Genomic_DNA"/>
</dbReference>
<evidence type="ECO:0000313" key="2">
    <source>
        <dbReference type="EMBL" id="KAJ8066859.1"/>
    </source>
</evidence>
<feature type="region of interest" description="Disordered" evidence="1">
    <location>
        <begin position="203"/>
        <end position="229"/>
    </location>
</feature>
<dbReference type="OrthoDB" id="3543675at2759"/>
<keyword evidence="3" id="KW-1185">Reference proteome</keyword>
<dbReference type="AlphaFoldDB" id="A0A9X0DKY3"/>
<comment type="caution">
    <text evidence="2">The sequence shown here is derived from an EMBL/GenBank/DDBJ whole genome shotgun (WGS) entry which is preliminary data.</text>
</comment>
<accession>A0A9X0DKY3</accession>